<evidence type="ECO:0000259" key="1">
    <source>
        <dbReference type="Pfam" id="PF18721"/>
    </source>
</evidence>
<organism evidence="2 3">
    <name type="scientific">Galerina marginata (strain CBS 339.88)</name>
    <dbReference type="NCBI Taxonomy" id="685588"/>
    <lineage>
        <taxon>Eukaryota</taxon>
        <taxon>Fungi</taxon>
        <taxon>Dikarya</taxon>
        <taxon>Basidiomycota</taxon>
        <taxon>Agaricomycotina</taxon>
        <taxon>Agaricomycetes</taxon>
        <taxon>Agaricomycetidae</taxon>
        <taxon>Agaricales</taxon>
        <taxon>Agaricineae</taxon>
        <taxon>Strophariaceae</taxon>
        <taxon>Galerina</taxon>
    </lineage>
</organism>
<name>A0A067S6J5_GALM3</name>
<gene>
    <name evidence="2" type="ORF">GALMADRAFT_1364536</name>
</gene>
<dbReference type="OrthoDB" id="2527272at2759"/>
<accession>A0A067S6J5</accession>
<dbReference type="Pfam" id="PF18721">
    <property type="entry name" value="CxC6"/>
    <property type="match status" value="1"/>
</dbReference>
<dbReference type="STRING" id="685588.A0A067S6J5"/>
<keyword evidence="3" id="KW-1185">Reference proteome</keyword>
<reference evidence="3" key="1">
    <citation type="journal article" date="2014" name="Proc. Natl. Acad. Sci. U.S.A.">
        <title>Extensive sampling of basidiomycete genomes demonstrates inadequacy of the white-rot/brown-rot paradigm for wood decay fungi.</title>
        <authorList>
            <person name="Riley R."/>
            <person name="Salamov A.A."/>
            <person name="Brown D.W."/>
            <person name="Nagy L.G."/>
            <person name="Floudas D."/>
            <person name="Held B.W."/>
            <person name="Levasseur A."/>
            <person name="Lombard V."/>
            <person name="Morin E."/>
            <person name="Otillar R."/>
            <person name="Lindquist E.A."/>
            <person name="Sun H."/>
            <person name="LaButti K.M."/>
            <person name="Schmutz J."/>
            <person name="Jabbour D."/>
            <person name="Luo H."/>
            <person name="Baker S.E."/>
            <person name="Pisabarro A.G."/>
            <person name="Walton J.D."/>
            <person name="Blanchette R.A."/>
            <person name="Henrissat B."/>
            <person name="Martin F."/>
            <person name="Cullen D."/>
            <person name="Hibbett D.S."/>
            <person name="Grigoriev I.V."/>
        </authorList>
    </citation>
    <scope>NUCLEOTIDE SEQUENCE [LARGE SCALE GENOMIC DNA]</scope>
    <source>
        <strain evidence="3">CBS 339.88</strain>
    </source>
</reference>
<dbReference type="EMBL" id="KL142443">
    <property type="protein sequence ID" value="KDR65512.1"/>
    <property type="molecule type" value="Genomic_DNA"/>
</dbReference>
<sequence>MYNFHASASAFAEYWNNTFGTESTSVVRRHIWQAFVQESLRTVAEESKINVEMDDALAIKDVTIEAFSILGENGIIRAADQHACPECTQEYKEHSEVVFNNPAAVVGVDVDDDAVPPLAADAPQDIDEPLLPDPNAQPREQKRFVTMGMLDGVVMGPQHCAYDDCTNDLSNARGGSL</sequence>
<dbReference type="AlphaFoldDB" id="A0A067S6J5"/>
<protein>
    <recommendedName>
        <fullName evidence="1">CxC6 like cysteine cluster associated with KDZ domain-containing protein</fullName>
    </recommendedName>
</protein>
<evidence type="ECO:0000313" key="3">
    <source>
        <dbReference type="Proteomes" id="UP000027222"/>
    </source>
</evidence>
<proteinExistence type="predicted"/>
<dbReference type="InterPro" id="IPR040898">
    <property type="entry name" value="CxC6"/>
</dbReference>
<evidence type="ECO:0000313" key="2">
    <source>
        <dbReference type="EMBL" id="KDR65512.1"/>
    </source>
</evidence>
<feature type="non-terminal residue" evidence="2">
    <location>
        <position position="177"/>
    </location>
</feature>
<feature type="domain" description="CxC6 like cysteine cluster associated with KDZ" evidence="1">
    <location>
        <begin position="150"/>
        <end position="174"/>
    </location>
</feature>
<dbReference type="Proteomes" id="UP000027222">
    <property type="component" value="Unassembled WGS sequence"/>
</dbReference>
<dbReference type="HOGENOM" id="CLU_087350_0_0_1"/>